<evidence type="ECO:0000313" key="2">
    <source>
        <dbReference type="EMBL" id="KYG62401.1"/>
    </source>
</evidence>
<name>A0A150WH32_BDEBC</name>
<dbReference type="Proteomes" id="UP000075320">
    <property type="component" value="Unassembled WGS sequence"/>
</dbReference>
<evidence type="ECO:0000256" key="1">
    <source>
        <dbReference type="SAM" id="SignalP"/>
    </source>
</evidence>
<feature type="chain" id="PRO_5007573003" evidence="1">
    <location>
        <begin position="23"/>
        <end position="171"/>
    </location>
</feature>
<feature type="signal peptide" evidence="1">
    <location>
        <begin position="1"/>
        <end position="22"/>
    </location>
</feature>
<comment type="caution">
    <text evidence="2">The sequence shown here is derived from an EMBL/GenBank/DDBJ whole genome shotgun (WGS) entry which is preliminary data.</text>
</comment>
<reference evidence="2 3" key="1">
    <citation type="submission" date="2016-03" db="EMBL/GenBank/DDBJ databases">
        <authorList>
            <person name="Ploux O."/>
        </authorList>
    </citation>
    <scope>NUCLEOTIDE SEQUENCE [LARGE SCALE GENOMIC DNA]</scope>
    <source>
        <strain evidence="2 3">R0</strain>
    </source>
</reference>
<organism evidence="2 3">
    <name type="scientific">Bdellovibrio bacteriovorus</name>
    <dbReference type="NCBI Taxonomy" id="959"/>
    <lineage>
        <taxon>Bacteria</taxon>
        <taxon>Pseudomonadati</taxon>
        <taxon>Bdellovibrionota</taxon>
        <taxon>Bdellovibrionia</taxon>
        <taxon>Bdellovibrionales</taxon>
        <taxon>Pseudobdellovibrionaceae</taxon>
        <taxon>Bdellovibrio</taxon>
    </lineage>
</organism>
<accession>A0A150WH32</accession>
<dbReference type="AlphaFoldDB" id="A0A150WH32"/>
<proteinExistence type="predicted"/>
<keyword evidence="3" id="KW-1185">Reference proteome</keyword>
<keyword evidence="1" id="KW-0732">Signal</keyword>
<dbReference type="RefSeq" id="WP_061836362.1">
    <property type="nucleotide sequence ID" value="NZ_LUKE01000005.1"/>
</dbReference>
<protein>
    <submittedName>
        <fullName evidence="2">Uncharacterized protein</fullName>
    </submittedName>
</protein>
<evidence type="ECO:0000313" key="3">
    <source>
        <dbReference type="Proteomes" id="UP000075320"/>
    </source>
</evidence>
<dbReference type="EMBL" id="LUKE01000005">
    <property type="protein sequence ID" value="KYG62401.1"/>
    <property type="molecule type" value="Genomic_DNA"/>
</dbReference>
<sequence>MKKSINAAVLMTLLSLSISAFAGNGQIGSADEGRFLSNKLKSFQDVRCQVNDRSVDLTQKSFSDGVEGKVVDKSGFLFVGNVERDGVTTYFRIASVGQYPSYHVNEPGPDMNKDKFWPGVTIVTYQKGLFDPMKNFTRATGGLDTGVEFFTLGKGAIHINCEARYGLGQRK</sequence>
<gene>
    <name evidence="2" type="ORF">AZI86_16325</name>
</gene>